<dbReference type="GO" id="GO:0000981">
    <property type="term" value="F:DNA-binding transcription factor activity, RNA polymerase II-specific"/>
    <property type="evidence" value="ECO:0007669"/>
    <property type="project" value="InterPro"/>
</dbReference>
<keyword evidence="5" id="KW-0539">Nucleus</keyword>
<keyword evidence="9" id="KW-1185">Reference proteome</keyword>
<dbReference type="GO" id="GO:0005634">
    <property type="term" value="C:nucleus"/>
    <property type="evidence" value="ECO:0007669"/>
    <property type="project" value="UniProtKB-SubCell"/>
</dbReference>
<name>A0A8H6W210_9AGAR</name>
<feature type="region of interest" description="Disordered" evidence="6">
    <location>
        <begin position="123"/>
        <end position="143"/>
    </location>
</feature>
<dbReference type="SMART" id="SM00906">
    <property type="entry name" value="Fungal_trans"/>
    <property type="match status" value="1"/>
</dbReference>
<dbReference type="OrthoDB" id="3037908at2759"/>
<dbReference type="GO" id="GO:0006351">
    <property type="term" value="P:DNA-templated transcription"/>
    <property type="evidence" value="ECO:0007669"/>
    <property type="project" value="InterPro"/>
</dbReference>
<dbReference type="RefSeq" id="XP_037220087.1">
    <property type="nucleotide sequence ID" value="XM_037364443.1"/>
</dbReference>
<keyword evidence="4" id="KW-0804">Transcription</keyword>
<dbReference type="GeneID" id="59346959"/>
<protein>
    <submittedName>
        <fullName evidence="8">Zn(2)-C6 fungal-type domain-containing protein</fullName>
    </submittedName>
</protein>
<sequence>MNFQDCEYVEFGPSTTQRLEEQIAGVEARIRGLNPAAPVPYPNHQRSSVPSDRSLHHDVMQQLTSNFYAHAAQFGFFLDIPVSSSTLTPALTSTIQLWSIHLSNSNFGHELESEYLSRAVRATTDALSPPSRPQSPSPYALIPTSNPQDHPRIILQAIQCHILLATYFFRNARLLEGKYHLGTAVGLVLGAGMHRRISTGSSARNNAFWTVYTMDCCWTSADGSPSNFPQDMQSQVDVHWPQETSSSPHGLGTITAFLTSRSMSGTSAQALYAKAAILYERASRLVIRYRPQMPPEELNNFFLAFTNIDTVIQQFRQTFFSQSPQDHPHLVAHILTHVATIQLHNLFVGDREAESSRRRVLDAATGVVQALATIQQLRLDDVDPIMGTLLTATGQVFLISLAAHRSTVRVSGRHATWPESGVMPLKASVERILDVMGLFASRSKLMDSQHKALRESLGRAMQS</sequence>
<evidence type="ECO:0000313" key="9">
    <source>
        <dbReference type="Proteomes" id="UP000636479"/>
    </source>
</evidence>
<evidence type="ECO:0000256" key="3">
    <source>
        <dbReference type="ARBA" id="ARBA00023015"/>
    </source>
</evidence>
<dbReference type="AlphaFoldDB" id="A0A8H6W210"/>
<accession>A0A8H6W210</accession>
<comment type="subcellular location">
    <subcellularLocation>
        <location evidence="1">Nucleus</location>
    </subcellularLocation>
</comment>
<dbReference type="CDD" id="cd12148">
    <property type="entry name" value="fungal_TF_MHR"/>
    <property type="match status" value="1"/>
</dbReference>
<dbReference type="PANTHER" id="PTHR47338:SF29">
    <property type="entry name" value="ZN(2)-C6 FUNGAL-TYPE DOMAIN-CONTAINING PROTEIN"/>
    <property type="match status" value="1"/>
</dbReference>
<keyword evidence="3" id="KW-0805">Transcription regulation</keyword>
<dbReference type="EMBL" id="JACAZF010000006">
    <property type="protein sequence ID" value="KAF7302087.1"/>
    <property type="molecule type" value="Genomic_DNA"/>
</dbReference>
<gene>
    <name evidence="8" type="ORF">MIND_00775400</name>
</gene>
<dbReference type="GO" id="GO:0008270">
    <property type="term" value="F:zinc ion binding"/>
    <property type="evidence" value="ECO:0007669"/>
    <property type="project" value="InterPro"/>
</dbReference>
<comment type="caution">
    <text evidence="8">The sequence shown here is derived from an EMBL/GenBank/DDBJ whole genome shotgun (WGS) entry which is preliminary data.</text>
</comment>
<evidence type="ECO:0000256" key="6">
    <source>
        <dbReference type="SAM" id="MobiDB-lite"/>
    </source>
</evidence>
<dbReference type="InterPro" id="IPR007219">
    <property type="entry name" value="XnlR_reg_dom"/>
</dbReference>
<organism evidence="8 9">
    <name type="scientific">Mycena indigotica</name>
    <dbReference type="NCBI Taxonomy" id="2126181"/>
    <lineage>
        <taxon>Eukaryota</taxon>
        <taxon>Fungi</taxon>
        <taxon>Dikarya</taxon>
        <taxon>Basidiomycota</taxon>
        <taxon>Agaricomycotina</taxon>
        <taxon>Agaricomycetes</taxon>
        <taxon>Agaricomycetidae</taxon>
        <taxon>Agaricales</taxon>
        <taxon>Marasmiineae</taxon>
        <taxon>Mycenaceae</taxon>
        <taxon>Mycena</taxon>
    </lineage>
</organism>
<reference evidence="8" key="1">
    <citation type="submission" date="2020-05" db="EMBL/GenBank/DDBJ databases">
        <title>Mycena genomes resolve the evolution of fungal bioluminescence.</title>
        <authorList>
            <person name="Tsai I.J."/>
        </authorList>
    </citation>
    <scope>NUCLEOTIDE SEQUENCE</scope>
    <source>
        <strain evidence="8">171206Taipei</strain>
    </source>
</reference>
<keyword evidence="2" id="KW-0479">Metal-binding</keyword>
<dbReference type="Pfam" id="PF04082">
    <property type="entry name" value="Fungal_trans"/>
    <property type="match status" value="1"/>
</dbReference>
<dbReference type="InterPro" id="IPR050815">
    <property type="entry name" value="TF_fung"/>
</dbReference>
<dbReference type="Proteomes" id="UP000636479">
    <property type="component" value="Unassembled WGS sequence"/>
</dbReference>
<feature type="domain" description="Xylanolytic transcriptional activator regulatory" evidence="7">
    <location>
        <begin position="177"/>
        <end position="247"/>
    </location>
</feature>
<dbReference type="GO" id="GO:0003677">
    <property type="term" value="F:DNA binding"/>
    <property type="evidence" value="ECO:0007669"/>
    <property type="project" value="InterPro"/>
</dbReference>
<proteinExistence type="predicted"/>
<evidence type="ECO:0000256" key="1">
    <source>
        <dbReference type="ARBA" id="ARBA00004123"/>
    </source>
</evidence>
<evidence type="ECO:0000259" key="7">
    <source>
        <dbReference type="SMART" id="SM00906"/>
    </source>
</evidence>
<evidence type="ECO:0000313" key="8">
    <source>
        <dbReference type="EMBL" id="KAF7302087.1"/>
    </source>
</evidence>
<dbReference type="PANTHER" id="PTHR47338">
    <property type="entry name" value="ZN(II)2CYS6 TRANSCRIPTION FACTOR (EUROFUNG)-RELATED"/>
    <property type="match status" value="1"/>
</dbReference>
<evidence type="ECO:0000256" key="4">
    <source>
        <dbReference type="ARBA" id="ARBA00023163"/>
    </source>
</evidence>
<evidence type="ECO:0000256" key="2">
    <source>
        <dbReference type="ARBA" id="ARBA00022723"/>
    </source>
</evidence>
<evidence type="ECO:0000256" key="5">
    <source>
        <dbReference type="ARBA" id="ARBA00023242"/>
    </source>
</evidence>